<evidence type="ECO:0000256" key="2">
    <source>
        <dbReference type="ARBA" id="ARBA00022475"/>
    </source>
</evidence>
<evidence type="ECO:0000256" key="4">
    <source>
        <dbReference type="ARBA" id="ARBA00022989"/>
    </source>
</evidence>
<feature type="transmembrane region" description="Helical" evidence="6">
    <location>
        <begin position="223"/>
        <end position="243"/>
    </location>
</feature>
<keyword evidence="5 6" id="KW-0472">Membrane</keyword>
<feature type="transmembrane region" description="Helical" evidence="6">
    <location>
        <begin position="449"/>
        <end position="465"/>
    </location>
</feature>
<keyword evidence="3 6" id="KW-0812">Transmembrane</keyword>
<comment type="subcellular location">
    <subcellularLocation>
        <location evidence="1">Cell membrane</location>
        <topology evidence="1">Multi-pass membrane protein</topology>
    </subcellularLocation>
</comment>
<feature type="transmembrane region" description="Helical" evidence="6">
    <location>
        <begin position="182"/>
        <end position="202"/>
    </location>
</feature>
<dbReference type="InterPro" id="IPR050367">
    <property type="entry name" value="APC_superfamily"/>
</dbReference>
<sequence>MEVKSSFYLTYFRFLNSMSTMNQLKKVIRWYELLAIGVGGILGTSWVYLNTKFYNEYGTGGVIFGFLLATLMAVFVSLSYAELGSALKRDGGEIVFAYAAFGLRGAFIAGWTLFTAYTTCVCFYVPAAGYLFEWFFPELNTIKLWTIADTPVYLPSLSLGVFFLILFFILNYKGVKLATLPQFFMTFLLVGFGLVLFFVATIKGSLHNITPLFLKNRSPLKCTIRFSLLAMTYLTGFSALTMLGEESAVEEKTFGNMIVMSVFTAGLFYILMMIGGAILFSWQKILNLEKGMIDEFYMLYKPLGRIAWFISFLGMLTSLNGLMLAASRTIFVMGRAGVMPIAFAAVDEKHRTPKNALIFVFIIALVLGLLGKKAMIWFLDIGGISIGIAWALCVLSMLKLRKKCPHLKRPFKAPFMFIIAPFSLMIVISIFAVSLIPGTPLSLNWPYEYSMLLIWIILGGILHILSQKRWKVLTAERIAKNLLGKYLKDLY</sequence>
<feature type="transmembrane region" description="Helical" evidence="6">
    <location>
        <begin position="61"/>
        <end position="83"/>
    </location>
</feature>
<evidence type="ECO:0000313" key="7">
    <source>
        <dbReference type="EMBL" id="HDD35467.1"/>
    </source>
</evidence>
<comment type="caution">
    <text evidence="7">The sequence shown here is derived from an EMBL/GenBank/DDBJ whole genome shotgun (WGS) entry which is preliminary data.</text>
</comment>
<evidence type="ECO:0000256" key="5">
    <source>
        <dbReference type="ARBA" id="ARBA00023136"/>
    </source>
</evidence>
<protein>
    <submittedName>
        <fullName evidence="7">APC family permease</fullName>
    </submittedName>
</protein>
<dbReference type="PIRSF" id="PIRSF006060">
    <property type="entry name" value="AA_transporter"/>
    <property type="match status" value="1"/>
</dbReference>
<dbReference type="Proteomes" id="UP000885706">
    <property type="component" value="Unassembled WGS sequence"/>
</dbReference>
<dbReference type="InterPro" id="IPR002293">
    <property type="entry name" value="AA/rel_permease1"/>
</dbReference>
<feature type="transmembrane region" description="Helical" evidence="6">
    <location>
        <begin position="415"/>
        <end position="437"/>
    </location>
</feature>
<dbReference type="PANTHER" id="PTHR42770:SF7">
    <property type="entry name" value="MEMBRANE PROTEIN"/>
    <property type="match status" value="1"/>
</dbReference>
<dbReference type="EMBL" id="DQWQ01000071">
    <property type="protein sequence ID" value="HDD35467.1"/>
    <property type="molecule type" value="Genomic_DNA"/>
</dbReference>
<dbReference type="GO" id="GO:0005886">
    <property type="term" value="C:plasma membrane"/>
    <property type="evidence" value="ECO:0007669"/>
    <property type="project" value="UniProtKB-SubCell"/>
</dbReference>
<dbReference type="Pfam" id="PF13520">
    <property type="entry name" value="AA_permease_2"/>
    <property type="match status" value="1"/>
</dbReference>
<dbReference type="Gene3D" id="1.20.1740.10">
    <property type="entry name" value="Amino acid/polyamine transporter I"/>
    <property type="match status" value="1"/>
</dbReference>
<evidence type="ECO:0000256" key="3">
    <source>
        <dbReference type="ARBA" id="ARBA00022692"/>
    </source>
</evidence>
<feature type="transmembrane region" description="Helical" evidence="6">
    <location>
        <begin position="376"/>
        <end position="395"/>
    </location>
</feature>
<feature type="transmembrane region" description="Helical" evidence="6">
    <location>
        <begin position="258"/>
        <end position="282"/>
    </location>
</feature>
<keyword evidence="4 6" id="KW-1133">Transmembrane helix</keyword>
<evidence type="ECO:0000256" key="1">
    <source>
        <dbReference type="ARBA" id="ARBA00004651"/>
    </source>
</evidence>
<feature type="transmembrane region" description="Helical" evidence="6">
    <location>
        <begin position="152"/>
        <end position="170"/>
    </location>
</feature>
<feature type="transmembrane region" description="Helical" evidence="6">
    <location>
        <begin position="303"/>
        <end position="323"/>
    </location>
</feature>
<name>A0A7V0NEE4_DESA2</name>
<keyword evidence="2" id="KW-1003">Cell membrane</keyword>
<organism evidence="7">
    <name type="scientific">Desulfofervidus auxilii</name>
    <dbReference type="NCBI Taxonomy" id="1621989"/>
    <lineage>
        <taxon>Bacteria</taxon>
        <taxon>Pseudomonadati</taxon>
        <taxon>Thermodesulfobacteriota</taxon>
        <taxon>Candidatus Desulfofervidia</taxon>
        <taxon>Candidatus Desulfofervidales</taxon>
        <taxon>Candidatus Desulfofervidaceae</taxon>
        <taxon>Candidatus Desulfofervidus</taxon>
    </lineage>
</organism>
<feature type="transmembrane region" description="Helical" evidence="6">
    <location>
        <begin position="353"/>
        <end position="370"/>
    </location>
</feature>
<dbReference type="PANTHER" id="PTHR42770">
    <property type="entry name" value="AMINO ACID TRANSPORTER-RELATED"/>
    <property type="match status" value="1"/>
</dbReference>
<accession>A0A7V0NEE4</accession>
<dbReference type="AlphaFoldDB" id="A0A7V0NEE4"/>
<gene>
    <name evidence="7" type="ORF">ENF30_01565</name>
</gene>
<evidence type="ECO:0000256" key="6">
    <source>
        <dbReference type="SAM" id="Phobius"/>
    </source>
</evidence>
<reference evidence="7" key="1">
    <citation type="journal article" date="2020" name="mSystems">
        <title>Genome- and Community-Level Interaction Insights into Carbon Utilization and Element Cycling Functions of Hydrothermarchaeota in Hydrothermal Sediment.</title>
        <authorList>
            <person name="Zhou Z."/>
            <person name="Liu Y."/>
            <person name="Xu W."/>
            <person name="Pan J."/>
            <person name="Luo Z.H."/>
            <person name="Li M."/>
        </authorList>
    </citation>
    <scope>NUCLEOTIDE SEQUENCE [LARGE SCALE GENOMIC DNA]</scope>
    <source>
        <strain evidence="7">HyVt-113</strain>
    </source>
</reference>
<feature type="transmembrane region" description="Helical" evidence="6">
    <location>
        <begin position="30"/>
        <end position="49"/>
    </location>
</feature>
<proteinExistence type="predicted"/>
<feature type="transmembrane region" description="Helical" evidence="6">
    <location>
        <begin position="95"/>
        <end position="117"/>
    </location>
</feature>
<dbReference type="GO" id="GO:0022857">
    <property type="term" value="F:transmembrane transporter activity"/>
    <property type="evidence" value="ECO:0007669"/>
    <property type="project" value="InterPro"/>
</dbReference>